<keyword evidence="2" id="KW-0732">Signal</keyword>
<feature type="transmembrane region" description="Helical" evidence="1">
    <location>
        <begin position="293"/>
        <end position="314"/>
    </location>
</feature>
<evidence type="ECO:0000313" key="4">
    <source>
        <dbReference type="Proteomes" id="UP000683360"/>
    </source>
</evidence>
<evidence type="ECO:0000256" key="1">
    <source>
        <dbReference type="SAM" id="Phobius"/>
    </source>
</evidence>
<keyword evidence="1" id="KW-0472">Membrane</keyword>
<comment type="caution">
    <text evidence="3">The sequence shown here is derived from an EMBL/GenBank/DDBJ whole genome shotgun (WGS) entry which is preliminary data.</text>
</comment>
<dbReference type="EMBL" id="CAJPWZ010001656">
    <property type="protein sequence ID" value="CAG2220255.1"/>
    <property type="molecule type" value="Genomic_DNA"/>
</dbReference>
<sequence length="322" mass="36460">MLSFIFVFNLLHALNVFAIDSDEWKLIFKAATGGNGSVYELFTGPDILNVDNIHAQSLLQPVKEHFKSDIVNQWSELGISEVLVRIHNNGEEVAYFMFDGVGSNKTNWFSLARLKQSSYADLYNSSTNAPINFFSIIGHQKPSRRVYRSFYINSIWKGCSKDIGWLNILDVNSTWGCRTWEAVHLTELPAILYSPLQTGAHYEEVASALLAESMSVSVRFDRSNMTCVRMCSTPVQQDASSYCYKPCDSPSVIDVEQKVEQLKEKLTVDRKSTSMYKRSLRSVYENRTSAKTMGIMGAAIIASVIGLFVFFDCLRWKQNNNQ</sequence>
<name>A0A8S3SNI2_MYTED</name>
<dbReference type="AlphaFoldDB" id="A0A8S3SNI2"/>
<organism evidence="3 4">
    <name type="scientific">Mytilus edulis</name>
    <name type="common">Blue mussel</name>
    <dbReference type="NCBI Taxonomy" id="6550"/>
    <lineage>
        <taxon>Eukaryota</taxon>
        <taxon>Metazoa</taxon>
        <taxon>Spiralia</taxon>
        <taxon>Lophotrochozoa</taxon>
        <taxon>Mollusca</taxon>
        <taxon>Bivalvia</taxon>
        <taxon>Autobranchia</taxon>
        <taxon>Pteriomorphia</taxon>
        <taxon>Mytilida</taxon>
        <taxon>Mytiloidea</taxon>
        <taxon>Mytilidae</taxon>
        <taxon>Mytilinae</taxon>
        <taxon>Mytilus</taxon>
    </lineage>
</organism>
<feature type="chain" id="PRO_5035888817" evidence="2">
    <location>
        <begin position="19"/>
        <end position="322"/>
    </location>
</feature>
<evidence type="ECO:0000313" key="3">
    <source>
        <dbReference type="EMBL" id="CAG2220255.1"/>
    </source>
</evidence>
<reference evidence="3" key="1">
    <citation type="submission" date="2021-03" db="EMBL/GenBank/DDBJ databases">
        <authorList>
            <person name="Bekaert M."/>
        </authorList>
    </citation>
    <scope>NUCLEOTIDE SEQUENCE</scope>
</reference>
<gene>
    <name evidence="3" type="ORF">MEDL_33743</name>
</gene>
<dbReference type="Proteomes" id="UP000683360">
    <property type="component" value="Unassembled WGS sequence"/>
</dbReference>
<dbReference type="OrthoDB" id="6134084at2759"/>
<accession>A0A8S3SNI2</accession>
<keyword evidence="1" id="KW-0812">Transmembrane</keyword>
<proteinExistence type="predicted"/>
<protein>
    <submittedName>
        <fullName evidence="3">Uncharacterized protein</fullName>
    </submittedName>
</protein>
<keyword evidence="4" id="KW-1185">Reference proteome</keyword>
<keyword evidence="1" id="KW-1133">Transmembrane helix</keyword>
<feature type="signal peptide" evidence="2">
    <location>
        <begin position="1"/>
        <end position="18"/>
    </location>
</feature>
<evidence type="ECO:0000256" key="2">
    <source>
        <dbReference type="SAM" id="SignalP"/>
    </source>
</evidence>